<keyword evidence="1" id="KW-0472">Membrane</keyword>
<dbReference type="AlphaFoldDB" id="A0A914YJU4"/>
<keyword evidence="1" id="KW-0812">Transmembrane</keyword>
<evidence type="ECO:0000313" key="2">
    <source>
        <dbReference type="Proteomes" id="UP000887577"/>
    </source>
</evidence>
<evidence type="ECO:0000256" key="1">
    <source>
        <dbReference type="SAM" id="Phobius"/>
    </source>
</evidence>
<proteinExistence type="predicted"/>
<keyword evidence="1" id="KW-1133">Transmembrane helix</keyword>
<dbReference type="Proteomes" id="UP000887577">
    <property type="component" value="Unplaced"/>
</dbReference>
<organism evidence="2 3">
    <name type="scientific">Panagrolaimus superbus</name>
    <dbReference type="NCBI Taxonomy" id="310955"/>
    <lineage>
        <taxon>Eukaryota</taxon>
        <taxon>Metazoa</taxon>
        <taxon>Ecdysozoa</taxon>
        <taxon>Nematoda</taxon>
        <taxon>Chromadorea</taxon>
        <taxon>Rhabditida</taxon>
        <taxon>Tylenchina</taxon>
        <taxon>Panagrolaimomorpha</taxon>
        <taxon>Panagrolaimoidea</taxon>
        <taxon>Panagrolaimidae</taxon>
        <taxon>Panagrolaimus</taxon>
    </lineage>
</organism>
<reference evidence="3" key="1">
    <citation type="submission" date="2022-11" db="UniProtKB">
        <authorList>
            <consortium name="WormBaseParasite"/>
        </authorList>
    </citation>
    <scope>IDENTIFICATION</scope>
</reference>
<protein>
    <submittedName>
        <fullName evidence="3">Uncharacterized protein</fullName>
    </submittedName>
</protein>
<keyword evidence="2" id="KW-1185">Reference proteome</keyword>
<dbReference type="WBParaSite" id="PSU_v2.g17573.t1">
    <property type="protein sequence ID" value="PSU_v2.g17573.t1"/>
    <property type="gene ID" value="PSU_v2.g17573"/>
</dbReference>
<accession>A0A914YJU4</accession>
<feature type="transmembrane region" description="Helical" evidence="1">
    <location>
        <begin position="132"/>
        <end position="151"/>
    </location>
</feature>
<sequence>MWLNVYDRDMKARKKKVRLDATKNHDYRLFFKKDYVVVVVRCKEDDEGIISCGYKEFNLKTYREQGNDTRPPDYNEVGWSFEAFTYRNELDDGIDISRIYLADEKLYLNYNYYYDLKAGKLMNIAINADKQAEILAGCFVSLFFIIVRVGFREGEAKLWME</sequence>
<name>A0A914YJU4_9BILA</name>
<evidence type="ECO:0000313" key="3">
    <source>
        <dbReference type="WBParaSite" id="PSU_v2.g17573.t1"/>
    </source>
</evidence>